<dbReference type="SUPFAM" id="SSF55174">
    <property type="entry name" value="Alpha-L RNA-binding motif"/>
    <property type="match status" value="1"/>
</dbReference>
<dbReference type="AlphaFoldDB" id="A0AA34WD56"/>
<dbReference type="SMART" id="SM00363">
    <property type="entry name" value="S4"/>
    <property type="match status" value="1"/>
</dbReference>
<comment type="similarity">
    <text evidence="1 4">Belongs to the pseudouridine synthase RsuA family.</text>
</comment>
<evidence type="ECO:0000259" key="5">
    <source>
        <dbReference type="SMART" id="SM00363"/>
    </source>
</evidence>
<organism evidence="6 7">
    <name type="scientific">Borrelia hermsii (strain HS1 / DAH)</name>
    <dbReference type="NCBI Taxonomy" id="314723"/>
    <lineage>
        <taxon>Bacteria</taxon>
        <taxon>Pseudomonadati</taxon>
        <taxon>Spirochaetota</taxon>
        <taxon>Spirochaetia</taxon>
        <taxon>Spirochaetales</taxon>
        <taxon>Borreliaceae</taxon>
        <taxon>Borrelia</taxon>
    </lineage>
</organism>
<proteinExistence type="inferred from homology"/>
<dbReference type="InterPro" id="IPR042092">
    <property type="entry name" value="PsdUridine_s_RsuA/RluB/E/F_cat"/>
</dbReference>
<reference evidence="7" key="1">
    <citation type="submission" date="2004-12" db="EMBL/GenBank/DDBJ databases">
        <title>The genome sequence of Borrelia hermsii and Borrelia turicatae: comparative analysis of two agents of endemic N. America relapsing fever.</title>
        <authorList>
            <person name="Porcella S.F."/>
            <person name="Raffel S.J."/>
            <person name="Schrumpf M.E."/>
            <person name="Montgomery B."/>
            <person name="Smith T."/>
            <person name="Schwan T.G."/>
        </authorList>
    </citation>
    <scope>NUCLEOTIDE SEQUENCE [LARGE SCALE GENOMIC DNA]</scope>
    <source>
        <strain evidence="7">HS1 / DAH</strain>
    </source>
</reference>
<dbReference type="InterPro" id="IPR006145">
    <property type="entry name" value="PsdUridine_synth_RsuA/RluA"/>
</dbReference>
<dbReference type="GO" id="GO:0003723">
    <property type="term" value="F:RNA binding"/>
    <property type="evidence" value="ECO:0007669"/>
    <property type="project" value="UniProtKB-KW"/>
</dbReference>
<dbReference type="Gene3D" id="3.10.290.10">
    <property type="entry name" value="RNA-binding S4 domain"/>
    <property type="match status" value="1"/>
</dbReference>
<evidence type="ECO:0000313" key="7">
    <source>
        <dbReference type="Proteomes" id="UP000008834"/>
    </source>
</evidence>
<dbReference type="InterPro" id="IPR050343">
    <property type="entry name" value="RsuA_PseudoU_synthase"/>
</dbReference>
<dbReference type="PROSITE" id="PS01149">
    <property type="entry name" value="PSI_RSU"/>
    <property type="match status" value="1"/>
</dbReference>
<dbReference type="EMBL" id="CP000048">
    <property type="protein sequence ID" value="AAX16651.1"/>
    <property type="molecule type" value="Genomic_DNA"/>
</dbReference>
<dbReference type="Pfam" id="PF00849">
    <property type="entry name" value="PseudoU_synth_2"/>
    <property type="match status" value="1"/>
</dbReference>
<dbReference type="Gene3D" id="3.30.70.580">
    <property type="entry name" value="Pseudouridine synthase I, catalytic domain, N-terminal subdomain"/>
    <property type="match status" value="1"/>
</dbReference>
<evidence type="ECO:0000256" key="4">
    <source>
        <dbReference type="RuleBase" id="RU003887"/>
    </source>
</evidence>
<dbReference type="PANTHER" id="PTHR47683:SF2">
    <property type="entry name" value="RNA-BINDING S4 DOMAIN-CONTAINING PROTEIN"/>
    <property type="match status" value="1"/>
</dbReference>
<evidence type="ECO:0000256" key="1">
    <source>
        <dbReference type="ARBA" id="ARBA00008348"/>
    </source>
</evidence>
<dbReference type="GO" id="GO:0016829">
    <property type="term" value="F:lyase activity"/>
    <property type="evidence" value="ECO:0007669"/>
    <property type="project" value="UniProtKB-KW"/>
</dbReference>
<evidence type="ECO:0000313" key="6">
    <source>
        <dbReference type="EMBL" id="AAX16651.1"/>
    </source>
</evidence>
<keyword evidence="3" id="KW-0694">RNA-binding</keyword>
<dbReference type="InterPro" id="IPR002942">
    <property type="entry name" value="S4_RNA-bd"/>
</dbReference>
<dbReference type="PANTHER" id="PTHR47683">
    <property type="entry name" value="PSEUDOURIDINE SYNTHASE FAMILY PROTEIN-RELATED"/>
    <property type="match status" value="1"/>
</dbReference>
<dbReference type="InterPro" id="IPR036986">
    <property type="entry name" value="S4_RNA-bd_sf"/>
</dbReference>
<sequence length="253" mass="29215">MTNINSRGLRAHVFLAEKGMGSRRFCEELIRKNLVKINGTLAKLGDKVFLGDRVEYRRQVFVLRDLKIESKIYIALHKPKNYLCSNFDPEGRKLAISLVQPLFKERLFSIGRLDFKSSGLLLFTNDGQFANSIVHPRSEVEKEYIVESKKDVNEDLLINFKHGIKIEREIFKLKSYEMLGNNSVKLVLTEGKNREIRKVFLSKNIFLKKVHRIRIGNIKLDNLKEGQIKVLSLAKINRFKTQLLGGILNDNSN</sequence>
<dbReference type="EC" id="5.4.99.-" evidence="4"/>
<protein>
    <recommendedName>
        <fullName evidence="4">Pseudouridine synthase</fullName>
        <ecNumber evidence="4">5.4.99.-</ecNumber>
    </recommendedName>
</protein>
<dbReference type="GO" id="GO:0000455">
    <property type="term" value="P:enzyme-directed rRNA pseudouridine synthesis"/>
    <property type="evidence" value="ECO:0007669"/>
    <property type="project" value="UniProtKB-ARBA"/>
</dbReference>
<dbReference type="NCBIfam" id="TIGR00093">
    <property type="entry name" value="pseudouridine synthase"/>
    <property type="match status" value="1"/>
</dbReference>
<dbReference type="InterPro" id="IPR000748">
    <property type="entry name" value="PsdUridine_synth_RsuA/RluB/E/F"/>
</dbReference>
<dbReference type="InterPro" id="IPR018496">
    <property type="entry name" value="PsdUridine_synth_RsuA/RluB_CS"/>
</dbReference>
<evidence type="ECO:0000256" key="2">
    <source>
        <dbReference type="ARBA" id="ARBA00023235"/>
    </source>
</evidence>
<gene>
    <name evidence="6" type="ordered locus">BH0129</name>
</gene>
<accession>A0AA34WD56</accession>
<dbReference type="GO" id="GO:0120159">
    <property type="term" value="F:rRNA pseudouridine synthase activity"/>
    <property type="evidence" value="ECO:0007669"/>
    <property type="project" value="UniProtKB-ARBA"/>
</dbReference>
<keyword evidence="2 4" id="KW-0413">Isomerase</keyword>
<dbReference type="Proteomes" id="UP000008834">
    <property type="component" value="Chromosome"/>
</dbReference>
<dbReference type="SUPFAM" id="SSF55120">
    <property type="entry name" value="Pseudouridine synthase"/>
    <property type="match status" value="1"/>
</dbReference>
<dbReference type="CDD" id="cd00165">
    <property type="entry name" value="S4"/>
    <property type="match status" value="1"/>
</dbReference>
<dbReference type="InterPro" id="IPR020103">
    <property type="entry name" value="PsdUridine_synth_cat_dom_sf"/>
</dbReference>
<dbReference type="PROSITE" id="PS50889">
    <property type="entry name" value="S4"/>
    <property type="match status" value="1"/>
</dbReference>
<feature type="domain" description="RNA-binding S4" evidence="5">
    <location>
        <begin position="9"/>
        <end position="67"/>
    </location>
</feature>
<dbReference type="KEGG" id="bhr:BH0129"/>
<dbReference type="InterPro" id="IPR020094">
    <property type="entry name" value="TruA/RsuA/RluB/E/F_N"/>
</dbReference>
<dbReference type="Pfam" id="PF01479">
    <property type="entry name" value="S4"/>
    <property type="match status" value="1"/>
</dbReference>
<keyword evidence="6" id="KW-0456">Lyase</keyword>
<name>A0AA34WD56_BORHD</name>
<evidence type="ECO:0000256" key="3">
    <source>
        <dbReference type="PROSITE-ProRule" id="PRU00182"/>
    </source>
</evidence>
<dbReference type="Gene3D" id="3.30.70.1560">
    <property type="entry name" value="Alpha-L RNA-binding motif"/>
    <property type="match status" value="1"/>
</dbReference>